<accession>A0A553RGF4</accession>
<feature type="non-terminal residue" evidence="2">
    <location>
        <position position="110"/>
    </location>
</feature>
<name>A0A553RGF4_9TELE</name>
<keyword evidence="1" id="KW-0732">Signal</keyword>
<feature type="signal peptide" evidence="1">
    <location>
        <begin position="1"/>
        <end position="29"/>
    </location>
</feature>
<feature type="chain" id="PRO_5022025519" description="Cocaine- and amphetamine-regulated transcript protein" evidence="1">
    <location>
        <begin position="30"/>
        <end position="110"/>
    </location>
</feature>
<dbReference type="AlphaFoldDB" id="A0A553RGF4"/>
<gene>
    <name evidence="2" type="ORF">DNTS_008047</name>
</gene>
<feature type="non-terminal residue" evidence="2">
    <location>
        <position position="1"/>
    </location>
</feature>
<dbReference type="EMBL" id="SRMA01024130">
    <property type="protein sequence ID" value="TRZ01268.1"/>
    <property type="molecule type" value="Genomic_DNA"/>
</dbReference>
<reference evidence="2 3" key="1">
    <citation type="journal article" date="2019" name="Sci. Data">
        <title>Hybrid genome assembly and annotation of Danionella translucida.</title>
        <authorList>
            <person name="Kadobianskyi M."/>
            <person name="Schulze L."/>
            <person name="Schuelke M."/>
            <person name="Judkewitz B."/>
        </authorList>
    </citation>
    <scope>NUCLEOTIDE SEQUENCE [LARGE SCALE GENOMIC DNA]</scope>
    <source>
        <strain evidence="2 3">Bolton</strain>
    </source>
</reference>
<evidence type="ECO:0008006" key="4">
    <source>
        <dbReference type="Google" id="ProtNLM"/>
    </source>
</evidence>
<protein>
    <recommendedName>
        <fullName evidence="4">Cocaine- and amphetamine-regulated transcript protein</fullName>
    </recommendedName>
</protein>
<evidence type="ECO:0000313" key="2">
    <source>
        <dbReference type="EMBL" id="TRZ01268.1"/>
    </source>
</evidence>
<comment type="caution">
    <text evidence="2">The sequence shown here is derived from an EMBL/GenBank/DDBJ whole genome shotgun (WGS) entry which is preliminary data.</text>
</comment>
<keyword evidence="3" id="KW-1185">Reference proteome</keyword>
<evidence type="ECO:0000313" key="3">
    <source>
        <dbReference type="Proteomes" id="UP000316079"/>
    </source>
</evidence>
<dbReference type="OrthoDB" id="8911843at2759"/>
<evidence type="ECO:0000256" key="1">
    <source>
        <dbReference type="SAM" id="SignalP"/>
    </source>
</evidence>
<proteinExistence type="predicted"/>
<organism evidence="2 3">
    <name type="scientific">Danionella cerebrum</name>
    <dbReference type="NCBI Taxonomy" id="2873325"/>
    <lineage>
        <taxon>Eukaryota</taxon>
        <taxon>Metazoa</taxon>
        <taxon>Chordata</taxon>
        <taxon>Craniata</taxon>
        <taxon>Vertebrata</taxon>
        <taxon>Euteleostomi</taxon>
        <taxon>Actinopterygii</taxon>
        <taxon>Neopterygii</taxon>
        <taxon>Teleostei</taxon>
        <taxon>Ostariophysi</taxon>
        <taxon>Cypriniformes</taxon>
        <taxon>Danionidae</taxon>
        <taxon>Danioninae</taxon>
        <taxon>Danionella</taxon>
    </lineage>
</organism>
<dbReference type="Proteomes" id="UP000316079">
    <property type="component" value="Unassembled WGS sequence"/>
</dbReference>
<sequence length="110" mass="12716">VNIMSHLSTLLVALHCAVYVYVEINGAESRPLDFIPSEEDATVGTRVVTEYEESRRKEVEHTMVTKFNRLPGLCRRLKRRRITILCNTEKFCSPMRYSQINHTCACPKRS</sequence>